<dbReference type="GO" id="GO:0030091">
    <property type="term" value="P:protein repair"/>
    <property type="evidence" value="ECO:0007669"/>
    <property type="project" value="InterPro"/>
</dbReference>
<sequence length="185" mass="20112">MRNSALILAFSFLTLGTACSQKKDGLATAKAQAATDPGAAAKAYPTAQPMTNKADEFAVRKTEAEWRKLLSPEQFKVLREQGTERPFANKYNDNHEKGVYHCAGCNNLLFNSATKFESGTGWPSFFAPATAASVKVQKDNSYGMSRDEIVCAKCGGHIGHVFDDGPNPTGLRYCMNSAAMNFKKQ</sequence>
<dbReference type="GO" id="GO:0005737">
    <property type="term" value="C:cytoplasm"/>
    <property type="evidence" value="ECO:0007669"/>
    <property type="project" value="TreeGrafter"/>
</dbReference>
<organism evidence="9 10">
    <name type="scientific">Hymenobacter qilianensis</name>
    <dbReference type="NCBI Taxonomy" id="1385715"/>
    <lineage>
        <taxon>Bacteria</taxon>
        <taxon>Pseudomonadati</taxon>
        <taxon>Bacteroidota</taxon>
        <taxon>Cytophagia</taxon>
        <taxon>Cytophagales</taxon>
        <taxon>Hymenobacteraceae</taxon>
        <taxon>Hymenobacter</taxon>
    </lineage>
</organism>
<keyword evidence="5" id="KW-0862">Zinc</keyword>
<dbReference type="PROSITE" id="PS51790">
    <property type="entry name" value="MSRB"/>
    <property type="match status" value="1"/>
</dbReference>
<keyword evidence="10" id="KW-1185">Reference proteome</keyword>
<name>A0A7H0GWP3_9BACT</name>
<dbReference type="SUPFAM" id="SSF51316">
    <property type="entry name" value="Mss4-like"/>
    <property type="match status" value="1"/>
</dbReference>
<evidence type="ECO:0000256" key="4">
    <source>
        <dbReference type="ARBA" id="ARBA00022723"/>
    </source>
</evidence>
<dbReference type="KEGG" id="hqi:H9L05_02865"/>
<dbReference type="PANTHER" id="PTHR10173:SF52">
    <property type="entry name" value="METHIONINE-R-SULFOXIDE REDUCTASE B1"/>
    <property type="match status" value="1"/>
</dbReference>
<dbReference type="InterPro" id="IPR028427">
    <property type="entry name" value="Met_Sox_Rdtase_MsrB"/>
</dbReference>
<dbReference type="PROSITE" id="PS51257">
    <property type="entry name" value="PROKAR_LIPOPROTEIN"/>
    <property type="match status" value="1"/>
</dbReference>
<evidence type="ECO:0000256" key="1">
    <source>
        <dbReference type="ARBA" id="ARBA00001947"/>
    </source>
</evidence>
<evidence type="ECO:0000256" key="2">
    <source>
        <dbReference type="ARBA" id="ARBA00007174"/>
    </source>
</evidence>
<comment type="cofactor">
    <cofactor evidence="1">
        <name>Zn(2+)</name>
        <dbReference type="ChEBI" id="CHEBI:29105"/>
    </cofactor>
</comment>
<dbReference type="EC" id="1.8.4.12" evidence="3"/>
<evidence type="ECO:0000259" key="8">
    <source>
        <dbReference type="PROSITE" id="PS51790"/>
    </source>
</evidence>
<evidence type="ECO:0000256" key="5">
    <source>
        <dbReference type="ARBA" id="ARBA00022833"/>
    </source>
</evidence>
<dbReference type="RefSeq" id="WP_187732950.1">
    <property type="nucleotide sequence ID" value="NZ_BMFN01000002.1"/>
</dbReference>
<evidence type="ECO:0000256" key="3">
    <source>
        <dbReference type="ARBA" id="ARBA00012499"/>
    </source>
</evidence>
<comment type="catalytic activity">
    <reaction evidence="7">
        <text>L-methionyl-[protein] + [thioredoxin]-disulfide + H2O = L-methionyl-(R)-S-oxide-[protein] + [thioredoxin]-dithiol</text>
        <dbReference type="Rhea" id="RHEA:24164"/>
        <dbReference type="Rhea" id="RHEA-COMP:10698"/>
        <dbReference type="Rhea" id="RHEA-COMP:10700"/>
        <dbReference type="Rhea" id="RHEA-COMP:12313"/>
        <dbReference type="Rhea" id="RHEA-COMP:12314"/>
        <dbReference type="ChEBI" id="CHEBI:15377"/>
        <dbReference type="ChEBI" id="CHEBI:16044"/>
        <dbReference type="ChEBI" id="CHEBI:29950"/>
        <dbReference type="ChEBI" id="CHEBI:45764"/>
        <dbReference type="ChEBI" id="CHEBI:50058"/>
        <dbReference type="EC" id="1.8.4.12"/>
    </reaction>
</comment>
<evidence type="ECO:0000256" key="7">
    <source>
        <dbReference type="ARBA" id="ARBA00048488"/>
    </source>
</evidence>
<dbReference type="InterPro" id="IPR002579">
    <property type="entry name" value="Met_Sox_Rdtase_MsrB_dom"/>
</dbReference>
<keyword evidence="4" id="KW-0479">Metal-binding</keyword>
<dbReference type="Pfam" id="PF01641">
    <property type="entry name" value="SelR"/>
    <property type="match status" value="1"/>
</dbReference>
<dbReference type="GO" id="GO:0033743">
    <property type="term" value="F:peptide-methionine (R)-S-oxide reductase activity"/>
    <property type="evidence" value="ECO:0007669"/>
    <property type="project" value="UniProtKB-EC"/>
</dbReference>
<dbReference type="FunFam" id="2.170.150.20:FF:000001">
    <property type="entry name" value="Peptide methionine sulfoxide reductase MsrB"/>
    <property type="match status" value="1"/>
</dbReference>
<dbReference type="Proteomes" id="UP000516093">
    <property type="component" value="Chromosome"/>
</dbReference>
<dbReference type="GO" id="GO:0046872">
    <property type="term" value="F:metal ion binding"/>
    <property type="evidence" value="ECO:0007669"/>
    <property type="project" value="UniProtKB-KW"/>
</dbReference>
<gene>
    <name evidence="9" type="primary">msrB</name>
    <name evidence="9" type="ORF">H9L05_02865</name>
</gene>
<feature type="domain" description="MsrB" evidence="8">
    <location>
        <begin position="63"/>
        <end position="185"/>
    </location>
</feature>
<dbReference type="NCBIfam" id="TIGR00357">
    <property type="entry name" value="peptide-methionine (R)-S-oxide reductase MsrB"/>
    <property type="match status" value="1"/>
</dbReference>
<dbReference type="GO" id="GO:0006979">
    <property type="term" value="P:response to oxidative stress"/>
    <property type="evidence" value="ECO:0007669"/>
    <property type="project" value="InterPro"/>
</dbReference>
<dbReference type="EMBL" id="CP060784">
    <property type="protein sequence ID" value="QNP52709.1"/>
    <property type="molecule type" value="Genomic_DNA"/>
</dbReference>
<keyword evidence="6 9" id="KW-0560">Oxidoreductase</keyword>
<comment type="similarity">
    <text evidence="2">Belongs to the MsrB Met sulfoxide reductase family.</text>
</comment>
<dbReference type="AlphaFoldDB" id="A0A7H0GWP3"/>
<evidence type="ECO:0000256" key="6">
    <source>
        <dbReference type="ARBA" id="ARBA00023002"/>
    </source>
</evidence>
<dbReference type="PANTHER" id="PTHR10173">
    <property type="entry name" value="METHIONINE SULFOXIDE REDUCTASE"/>
    <property type="match status" value="1"/>
</dbReference>
<evidence type="ECO:0000313" key="9">
    <source>
        <dbReference type="EMBL" id="QNP52709.1"/>
    </source>
</evidence>
<accession>A0A7H0GWP3</accession>
<protein>
    <recommendedName>
        <fullName evidence="3">peptide-methionine (R)-S-oxide reductase</fullName>
        <ecNumber evidence="3">1.8.4.12</ecNumber>
    </recommendedName>
</protein>
<evidence type="ECO:0000313" key="10">
    <source>
        <dbReference type="Proteomes" id="UP000516093"/>
    </source>
</evidence>
<dbReference type="Gene3D" id="2.170.150.20">
    <property type="entry name" value="Peptide methionine sulfoxide reductase"/>
    <property type="match status" value="1"/>
</dbReference>
<reference evidence="9 10" key="1">
    <citation type="submission" date="2020-08" db="EMBL/GenBank/DDBJ databases">
        <title>Genome sequence of Hymenobacter qilianensis JCM 19763T.</title>
        <authorList>
            <person name="Hyun D.-W."/>
            <person name="Bae J.-W."/>
        </authorList>
    </citation>
    <scope>NUCLEOTIDE SEQUENCE [LARGE SCALE GENOMIC DNA]</scope>
    <source>
        <strain evidence="9 10">JCM 19763</strain>
    </source>
</reference>
<dbReference type="InterPro" id="IPR011057">
    <property type="entry name" value="Mss4-like_sf"/>
</dbReference>
<proteinExistence type="inferred from homology"/>